<accession>A0A4V1RX13</accession>
<dbReference type="GO" id="GO:0003700">
    <property type="term" value="F:DNA-binding transcription factor activity"/>
    <property type="evidence" value="ECO:0007669"/>
    <property type="project" value="InterPro"/>
</dbReference>
<dbReference type="PRINTS" id="PR00032">
    <property type="entry name" value="HTHARAC"/>
</dbReference>
<dbReference type="Proteomes" id="UP000290407">
    <property type="component" value="Unassembled WGS sequence"/>
</dbReference>
<proteinExistence type="predicted"/>
<organism evidence="5 6">
    <name type="scientific">Spirosoma sordidisoli</name>
    <dbReference type="NCBI Taxonomy" id="2502893"/>
    <lineage>
        <taxon>Bacteria</taxon>
        <taxon>Pseudomonadati</taxon>
        <taxon>Bacteroidota</taxon>
        <taxon>Cytophagia</taxon>
        <taxon>Cytophagales</taxon>
        <taxon>Cytophagaceae</taxon>
        <taxon>Spirosoma</taxon>
    </lineage>
</organism>
<sequence length="290" mass="33030">MIEMPKEVIDKCRAMPLINQLFITQMGFFPKALHHYYQRPTGMSQVILIYCTDGLGWVQVPKGRVQLQAGDLYAIAPGVPHSYAADPHNPWTIYWFHINGSACAESVWATLGNADQLPQTVRVVFSPERIALFDRIYDTFLNGYSQSNLLFANLTLPYFLASFVLPDNFRPKTRVAAPVSATDRAIQFMQDNLSRPVTLDNIAQSAHLSVSFFSRKFRQDTGYAPIEYFNHLRIQRACQLLHFSNLRVNEVAAQLGMDDPFYFSRLFKKQMGLSPAGYRKREGIQVTPQP</sequence>
<evidence type="ECO:0000313" key="5">
    <source>
        <dbReference type="EMBL" id="RYC72168.1"/>
    </source>
</evidence>
<reference evidence="5 6" key="1">
    <citation type="submission" date="2019-01" db="EMBL/GenBank/DDBJ databases">
        <title>Spirosoma flava sp. nov., a propanil-degrading bacterium isolated from herbicide-contaminated soil.</title>
        <authorList>
            <person name="Zhang L."/>
            <person name="Jiang J.-D."/>
        </authorList>
    </citation>
    <scope>NUCLEOTIDE SEQUENCE [LARGE SCALE GENOMIC DNA]</scope>
    <source>
        <strain evidence="5 6">TY50</strain>
    </source>
</reference>
<keyword evidence="2" id="KW-0238">DNA-binding</keyword>
<keyword evidence="1" id="KW-0805">Transcription regulation</keyword>
<dbReference type="InterPro" id="IPR018060">
    <property type="entry name" value="HTH_AraC"/>
</dbReference>
<dbReference type="Pfam" id="PF12833">
    <property type="entry name" value="HTH_18"/>
    <property type="match status" value="1"/>
</dbReference>
<comment type="caution">
    <text evidence="5">The sequence shown here is derived from an EMBL/GenBank/DDBJ whole genome shotgun (WGS) entry which is preliminary data.</text>
</comment>
<keyword evidence="6" id="KW-1185">Reference proteome</keyword>
<feature type="domain" description="HTH araC/xylS-type" evidence="4">
    <location>
        <begin position="183"/>
        <end position="281"/>
    </location>
</feature>
<dbReference type="PANTHER" id="PTHR43280:SF30">
    <property type="entry name" value="MMSAB OPERON REGULATORY PROTEIN"/>
    <property type="match status" value="1"/>
</dbReference>
<keyword evidence="3" id="KW-0804">Transcription</keyword>
<evidence type="ECO:0000256" key="3">
    <source>
        <dbReference type="ARBA" id="ARBA00023163"/>
    </source>
</evidence>
<protein>
    <submittedName>
        <fullName evidence="5">AraC family transcriptional regulator</fullName>
    </submittedName>
</protein>
<dbReference type="InterPro" id="IPR003313">
    <property type="entry name" value="AraC-bd"/>
</dbReference>
<evidence type="ECO:0000256" key="1">
    <source>
        <dbReference type="ARBA" id="ARBA00023015"/>
    </source>
</evidence>
<dbReference type="PROSITE" id="PS01124">
    <property type="entry name" value="HTH_ARAC_FAMILY_2"/>
    <property type="match status" value="1"/>
</dbReference>
<dbReference type="CDD" id="cd06986">
    <property type="entry name" value="cupin_MmsR-like_N"/>
    <property type="match status" value="1"/>
</dbReference>
<dbReference type="Gene3D" id="1.10.10.60">
    <property type="entry name" value="Homeodomain-like"/>
    <property type="match status" value="2"/>
</dbReference>
<evidence type="ECO:0000256" key="2">
    <source>
        <dbReference type="ARBA" id="ARBA00023125"/>
    </source>
</evidence>
<gene>
    <name evidence="5" type="ORF">EQG79_02150</name>
</gene>
<name>A0A4V1RX13_9BACT</name>
<dbReference type="InterPro" id="IPR037923">
    <property type="entry name" value="HTH-like"/>
</dbReference>
<dbReference type="AlphaFoldDB" id="A0A4V1RX13"/>
<dbReference type="SMART" id="SM00342">
    <property type="entry name" value="HTH_ARAC"/>
    <property type="match status" value="1"/>
</dbReference>
<dbReference type="PANTHER" id="PTHR43280">
    <property type="entry name" value="ARAC-FAMILY TRANSCRIPTIONAL REGULATOR"/>
    <property type="match status" value="1"/>
</dbReference>
<dbReference type="SUPFAM" id="SSF46689">
    <property type="entry name" value="Homeodomain-like"/>
    <property type="match status" value="2"/>
</dbReference>
<dbReference type="SUPFAM" id="SSF51215">
    <property type="entry name" value="Regulatory protein AraC"/>
    <property type="match status" value="1"/>
</dbReference>
<dbReference type="PROSITE" id="PS00041">
    <property type="entry name" value="HTH_ARAC_FAMILY_1"/>
    <property type="match status" value="1"/>
</dbReference>
<dbReference type="InterPro" id="IPR020449">
    <property type="entry name" value="Tscrpt_reg_AraC-type_HTH"/>
</dbReference>
<dbReference type="Pfam" id="PF02311">
    <property type="entry name" value="AraC_binding"/>
    <property type="match status" value="1"/>
</dbReference>
<dbReference type="GO" id="GO:0043565">
    <property type="term" value="F:sequence-specific DNA binding"/>
    <property type="evidence" value="ECO:0007669"/>
    <property type="project" value="InterPro"/>
</dbReference>
<evidence type="ECO:0000259" key="4">
    <source>
        <dbReference type="PROSITE" id="PS01124"/>
    </source>
</evidence>
<dbReference type="EMBL" id="SBLB01000001">
    <property type="protein sequence ID" value="RYC72168.1"/>
    <property type="molecule type" value="Genomic_DNA"/>
</dbReference>
<dbReference type="Gene3D" id="2.60.120.280">
    <property type="entry name" value="Regulatory protein AraC"/>
    <property type="match status" value="1"/>
</dbReference>
<dbReference type="InterPro" id="IPR009057">
    <property type="entry name" value="Homeodomain-like_sf"/>
</dbReference>
<evidence type="ECO:0000313" key="6">
    <source>
        <dbReference type="Proteomes" id="UP000290407"/>
    </source>
</evidence>
<dbReference type="InterPro" id="IPR018062">
    <property type="entry name" value="HTH_AraC-typ_CS"/>
</dbReference>